<dbReference type="RefSeq" id="WP_224139263.1">
    <property type="nucleotide sequence ID" value="NZ_JAIQUM010000024.1"/>
</dbReference>
<dbReference type="InterPro" id="IPR013762">
    <property type="entry name" value="Integrase-like_cat_sf"/>
</dbReference>
<dbReference type="InterPro" id="IPR010998">
    <property type="entry name" value="Integrase_recombinase_N"/>
</dbReference>
<evidence type="ECO:0000256" key="1">
    <source>
        <dbReference type="ARBA" id="ARBA00008857"/>
    </source>
</evidence>
<comment type="caution">
    <text evidence="8">The sequence shown here is derived from an EMBL/GenBank/DDBJ whole genome shotgun (WGS) entry which is preliminary data.</text>
</comment>
<dbReference type="Pfam" id="PF14659">
    <property type="entry name" value="Phage_int_SAM_3"/>
    <property type="match status" value="1"/>
</dbReference>
<protein>
    <submittedName>
        <fullName evidence="8">Site-specific integrase</fullName>
    </submittedName>
</protein>
<keyword evidence="2" id="KW-0229">DNA integration</keyword>
<dbReference type="InterPro" id="IPR004107">
    <property type="entry name" value="Integrase_SAM-like_N"/>
</dbReference>
<dbReference type="PROSITE" id="PS51900">
    <property type="entry name" value="CB"/>
    <property type="match status" value="1"/>
</dbReference>
<dbReference type="PROSITE" id="PS51898">
    <property type="entry name" value="TYR_RECOMBINASE"/>
    <property type="match status" value="1"/>
</dbReference>
<sequence length="373" mass="43059">MAQGSIKKENNNWYYVFGYQDPISGKRKQKKKRGFKTKKEAQAALTKALNQVNEGTYIEPSKMTLNEFLDIYIENKKRTVNINTQQKYYYTIENHIRPFLGHMLIANLKPLHISLLYTTLHEEKRSAATIQNVHKVLVNIFNQAVKLQVVPHNIVLAISTPKHKPQEMNIWTQEQVQMFLKTAEETPYELIYVLALNTGMRQGELIGLLWDDIDFEKKVIKIRHTIINGSKKIQESTKTTSSRRVIELSDTVIRLLKKHKAVQAEQRLKLGNGYQNMNLVNASLEGTPINPSNLRRSFNNFIKKANVPKIRFHDLRHTHASLMLQLGVNVKVISERLGHASTKITLDRYSHSLPTMQKEAATIFDQFIYAGRK</sequence>
<name>A0ABS7UST0_9BACI</name>
<dbReference type="Pfam" id="PF00589">
    <property type="entry name" value="Phage_integrase"/>
    <property type="match status" value="1"/>
</dbReference>
<dbReference type="InterPro" id="IPR050808">
    <property type="entry name" value="Phage_Integrase"/>
</dbReference>
<gene>
    <name evidence="8" type="ORF">K9V48_12150</name>
</gene>
<dbReference type="PANTHER" id="PTHR30629:SF2">
    <property type="entry name" value="PROPHAGE INTEGRASE INTS-RELATED"/>
    <property type="match status" value="1"/>
</dbReference>
<keyword evidence="9" id="KW-1185">Reference proteome</keyword>
<dbReference type="EMBL" id="JAIQUM010000024">
    <property type="protein sequence ID" value="MBZ5750984.1"/>
    <property type="molecule type" value="Genomic_DNA"/>
</dbReference>
<evidence type="ECO:0000313" key="9">
    <source>
        <dbReference type="Proteomes" id="UP001165287"/>
    </source>
</evidence>
<feature type="domain" description="Core-binding (CB)" evidence="7">
    <location>
        <begin position="63"/>
        <end position="145"/>
    </location>
</feature>
<dbReference type="InterPro" id="IPR044068">
    <property type="entry name" value="CB"/>
</dbReference>
<evidence type="ECO:0000313" key="8">
    <source>
        <dbReference type="EMBL" id="MBZ5750984.1"/>
    </source>
</evidence>
<keyword evidence="3 5" id="KW-0238">DNA-binding</keyword>
<evidence type="ECO:0000256" key="3">
    <source>
        <dbReference type="ARBA" id="ARBA00023125"/>
    </source>
</evidence>
<dbReference type="SUPFAM" id="SSF56349">
    <property type="entry name" value="DNA breaking-rejoining enzymes"/>
    <property type="match status" value="1"/>
</dbReference>
<evidence type="ECO:0000259" key="7">
    <source>
        <dbReference type="PROSITE" id="PS51900"/>
    </source>
</evidence>
<dbReference type="InterPro" id="IPR028259">
    <property type="entry name" value="AP2-like_int_N"/>
</dbReference>
<dbReference type="PANTHER" id="PTHR30629">
    <property type="entry name" value="PROPHAGE INTEGRASE"/>
    <property type="match status" value="1"/>
</dbReference>
<reference evidence="8" key="1">
    <citation type="submission" date="2024-05" db="EMBL/GenBank/DDBJ databases">
        <title>Metabacillus sp. nov., isolated from the rhizosphere soil of tomato plants.</title>
        <authorList>
            <person name="Ma R."/>
        </authorList>
    </citation>
    <scope>NUCLEOTIDE SEQUENCE</scope>
    <source>
        <strain evidence="8">DBTR6</strain>
    </source>
</reference>
<dbReference type="InterPro" id="IPR011010">
    <property type="entry name" value="DNA_brk_join_enz"/>
</dbReference>
<dbReference type="CDD" id="cd01189">
    <property type="entry name" value="INT_ICEBs1_C_like"/>
    <property type="match status" value="1"/>
</dbReference>
<dbReference type="Pfam" id="PF14657">
    <property type="entry name" value="Arm-DNA-bind_4"/>
    <property type="match status" value="1"/>
</dbReference>
<dbReference type="Gene3D" id="1.10.443.10">
    <property type="entry name" value="Intergrase catalytic core"/>
    <property type="match status" value="1"/>
</dbReference>
<evidence type="ECO:0000256" key="2">
    <source>
        <dbReference type="ARBA" id="ARBA00022908"/>
    </source>
</evidence>
<keyword evidence="4" id="KW-0233">DNA recombination</keyword>
<dbReference type="Proteomes" id="UP001165287">
    <property type="component" value="Unassembled WGS sequence"/>
</dbReference>
<accession>A0ABS7UST0</accession>
<dbReference type="InterPro" id="IPR002104">
    <property type="entry name" value="Integrase_catalytic"/>
</dbReference>
<dbReference type="Gene3D" id="1.10.150.130">
    <property type="match status" value="1"/>
</dbReference>
<evidence type="ECO:0000256" key="4">
    <source>
        <dbReference type="ARBA" id="ARBA00023172"/>
    </source>
</evidence>
<feature type="domain" description="Tyr recombinase" evidence="6">
    <location>
        <begin position="166"/>
        <end position="362"/>
    </location>
</feature>
<proteinExistence type="inferred from homology"/>
<evidence type="ECO:0000256" key="5">
    <source>
        <dbReference type="PROSITE-ProRule" id="PRU01248"/>
    </source>
</evidence>
<comment type="similarity">
    <text evidence="1">Belongs to the 'phage' integrase family.</text>
</comment>
<organism evidence="8 9">
    <name type="scientific">Metabacillus rhizolycopersici</name>
    <dbReference type="NCBI Taxonomy" id="2875709"/>
    <lineage>
        <taxon>Bacteria</taxon>
        <taxon>Bacillati</taxon>
        <taxon>Bacillota</taxon>
        <taxon>Bacilli</taxon>
        <taxon>Bacillales</taxon>
        <taxon>Bacillaceae</taxon>
        <taxon>Metabacillus</taxon>
    </lineage>
</organism>
<evidence type="ECO:0000259" key="6">
    <source>
        <dbReference type="PROSITE" id="PS51898"/>
    </source>
</evidence>